<reference evidence="1 2" key="2">
    <citation type="journal article" date="2022" name="Mol. Ecol. Resour.">
        <title>The genomes of chicory, endive, great burdock and yacon provide insights into Asteraceae paleo-polyploidization history and plant inulin production.</title>
        <authorList>
            <person name="Fan W."/>
            <person name="Wang S."/>
            <person name="Wang H."/>
            <person name="Wang A."/>
            <person name="Jiang F."/>
            <person name="Liu H."/>
            <person name="Zhao H."/>
            <person name="Xu D."/>
            <person name="Zhang Y."/>
        </authorList>
    </citation>
    <scope>NUCLEOTIDE SEQUENCE [LARGE SCALE GENOMIC DNA]</scope>
    <source>
        <strain evidence="2">cv. Yunnan</strain>
        <tissue evidence="1">Leaves</tissue>
    </source>
</reference>
<keyword evidence="2" id="KW-1185">Reference proteome</keyword>
<name>A0ACB8Z9N1_9ASTR</name>
<gene>
    <name evidence="1" type="ORF">L1987_77656</name>
</gene>
<evidence type="ECO:0000313" key="1">
    <source>
        <dbReference type="EMBL" id="KAI3694687.1"/>
    </source>
</evidence>
<reference evidence="2" key="1">
    <citation type="journal article" date="2022" name="Mol. Ecol. Resour.">
        <title>The genomes of chicory, endive, great burdock and yacon provide insights into Asteraceae palaeo-polyploidization history and plant inulin production.</title>
        <authorList>
            <person name="Fan W."/>
            <person name="Wang S."/>
            <person name="Wang H."/>
            <person name="Wang A."/>
            <person name="Jiang F."/>
            <person name="Liu H."/>
            <person name="Zhao H."/>
            <person name="Xu D."/>
            <person name="Zhang Y."/>
        </authorList>
    </citation>
    <scope>NUCLEOTIDE SEQUENCE [LARGE SCALE GENOMIC DNA]</scope>
    <source>
        <strain evidence="2">cv. Yunnan</strain>
    </source>
</reference>
<proteinExistence type="predicted"/>
<dbReference type="EMBL" id="CM042043">
    <property type="protein sequence ID" value="KAI3694687.1"/>
    <property type="molecule type" value="Genomic_DNA"/>
</dbReference>
<evidence type="ECO:0000313" key="2">
    <source>
        <dbReference type="Proteomes" id="UP001056120"/>
    </source>
</evidence>
<protein>
    <submittedName>
        <fullName evidence="1">Uncharacterized protein</fullName>
    </submittedName>
</protein>
<dbReference type="Proteomes" id="UP001056120">
    <property type="component" value="Linkage Group LG26"/>
</dbReference>
<sequence length="319" mass="37778">MGDVLAPSFEHHLSLLMSYSAPKDAYSPSAFLQKKFGNLFMMSQARKETSKRDKELQGKHMGLYDDELFVCPWMAVVANIPVELKNDQYVGESGKKLKDEWIKEGYNLVKVYPLWKREGHSGLAVVEFGKTWVGFGHVMRKKMKNNSKLIMGLKTMIDEKSRRSEEMKSEISKTDLHMADIIKQKEEMVENHTRDMEIIQEKANMQLKRFTDEHEQLKLLLEDREKELRDREAFNETKKRKLERKKRMVLEMNWQFRGKKKAHERFLDLAEEQKEIIDEEDEKIVRLKREVDSDVFNTVVTALNEFNPRWPSFGTTRRR</sequence>
<organism evidence="1 2">
    <name type="scientific">Smallanthus sonchifolius</name>
    <dbReference type="NCBI Taxonomy" id="185202"/>
    <lineage>
        <taxon>Eukaryota</taxon>
        <taxon>Viridiplantae</taxon>
        <taxon>Streptophyta</taxon>
        <taxon>Embryophyta</taxon>
        <taxon>Tracheophyta</taxon>
        <taxon>Spermatophyta</taxon>
        <taxon>Magnoliopsida</taxon>
        <taxon>eudicotyledons</taxon>
        <taxon>Gunneridae</taxon>
        <taxon>Pentapetalae</taxon>
        <taxon>asterids</taxon>
        <taxon>campanulids</taxon>
        <taxon>Asterales</taxon>
        <taxon>Asteraceae</taxon>
        <taxon>Asteroideae</taxon>
        <taxon>Heliantheae alliance</taxon>
        <taxon>Millerieae</taxon>
        <taxon>Smallanthus</taxon>
    </lineage>
</organism>
<accession>A0ACB8Z9N1</accession>
<comment type="caution">
    <text evidence="1">The sequence shown here is derived from an EMBL/GenBank/DDBJ whole genome shotgun (WGS) entry which is preliminary data.</text>
</comment>